<dbReference type="EMBL" id="QFPW01000010">
    <property type="protein sequence ID" value="PZQ48834.1"/>
    <property type="molecule type" value="Genomic_DNA"/>
</dbReference>
<comment type="caution">
    <text evidence="1">The sequence shown here is derived from an EMBL/GenBank/DDBJ whole genome shotgun (WGS) entry which is preliminary data.</text>
</comment>
<dbReference type="Proteomes" id="UP000249185">
    <property type="component" value="Unassembled WGS sequence"/>
</dbReference>
<evidence type="ECO:0008006" key="3">
    <source>
        <dbReference type="Google" id="ProtNLM"/>
    </source>
</evidence>
<dbReference type="AlphaFoldDB" id="A0A2W5N6W4"/>
<protein>
    <recommendedName>
        <fullName evidence="3">Pilus assembly protein</fullName>
    </recommendedName>
</protein>
<name>A0A2W5N6W4_RHOSU</name>
<sequence length="475" mass="50903">MAFASARETTDMRARNRLLGAAVIGATLVAGGGAARADLSSALGEMLGDYVQVNTGGAIATMQRGGFYGGSVYIRSQVVDVNVLNFTPPSFASSCGAIDMFGGSFSMINAEQFVQLLRSVAQNAAGYAFQLALKNICEQCATLVAGLQKSVQAMNEFTGNSCQLAQGIVNDSISALNMSDVKGVSTASVAGAWQDSWGAFWDGWDEAVTALNTALPDGSNAYQEKFVVNVTWKAIKNMDGDFNLPTNPDILEALMSIYGSIIISGPIEDAEGNTTNDVQRLAGTRITVRDLVYGNDNANVYSCDEDEKCLNVTTTTEDIQGLIEHLEEEYIGTGPTDSSSVLFQLVNGTSAAKEAARETLVLNLGSIGGMLIKIASITPPGGTGPWILFERHKEYIAIEMAALFLVQTTAAVNQELAQERYDTAFAENWRTTDFKAAEDRLGRELSDLLSKVDQPDTQAFTDMYRFLVTTNPFAD</sequence>
<organism evidence="1 2">
    <name type="scientific">Rhodovulum sulfidophilum</name>
    <name type="common">Rhodobacter sulfidophilus</name>
    <dbReference type="NCBI Taxonomy" id="35806"/>
    <lineage>
        <taxon>Bacteria</taxon>
        <taxon>Pseudomonadati</taxon>
        <taxon>Pseudomonadota</taxon>
        <taxon>Alphaproteobacteria</taxon>
        <taxon>Rhodobacterales</taxon>
        <taxon>Paracoccaceae</taxon>
        <taxon>Rhodovulum</taxon>
    </lineage>
</organism>
<reference evidence="1 2" key="1">
    <citation type="submission" date="2017-08" db="EMBL/GenBank/DDBJ databases">
        <title>Infants hospitalized years apart are colonized by the same room-sourced microbial strains.</title>
        <authorList>
            <person name="Brooks B."/>
            <person name="Olm M.R."/>
            <person name="Firek B.A."/>
            <person name="Baker R."/>
            <person name="Thomas B.C."/>
            <person name="Morowitz M.J."/>
            <person name="Banfield J.F."/>
        </authorList>
    </citation>
    <scope>NUCLEOTIDE SEQUENCE [LARGE SCALE GENOMIC DNA]</scope>
    <source>
        <strain evidence="1">S2_005_002_R2_34</strain>
    </source>
</reference>
<proteinExistence type="predicted"/>
<evidence type="ECO:0000313" key="2">
    <source>
        <dbReference type="Proteomes" id="UP000249185"/>
    </source>
</evidence>
<accession>A0A2W5N6W4</accession>
<evidence type="ECO:0000313" key="1">
    <source>
        <dbReference type="EMBL" id="PZQ48834.1"/>
    </source>
</evidence>
<dbReference type="InterPro" id="IPR010927">
    <property type="entry name" value="T4SS_TraH"/>
</dbReference>
<gene>
    <name evidence="1" type="ORF">DI556_13545</name>
</gene>
<dbReference type="Pfam" id="PF06122">
    <property type="entry name" value="TraH"/>
    <property type="match status" value="1"/>
</dbReference>